<dbReference type="Proteomes" id="UP000320802">
    <property type="component" value="Segment"/>
</dbReference>
<gene>
    <name evidence="1" type="ORF">Axy10_052</name>
</gene>
<sequence>MSDTQEDLEPIEVNDQLVLIAGFSGEGKSASLRNIRNQERWVYLNCEAGKRLPFKNNFRNVRVTDPYEVLSYFDECTKPENIDKVDGIIIDSSTFLMDMFESQYIVGARDTMAGWAAYNQFFKSLMQQRVTLFGKPVIILAHLLDVLDEKNMEIKTSVPVKGALKNNGIEAYFSTVVVAKKVPIKELEKFGNKMLEITEDEKELGFKHVFQTRITQKTTGYRIRSPMGMFTREQTYTDNCAQKLLDHLTEFYGV</sequence>
<proteinExistence type="predicted"/>
<organism evidence="1 2">
    <name type="scientific">Achromobacter phage vB_AxyP_19-32_Axy10</name>
    <dbReference type="NCBI Taxonomy" id="2591041"/>
    <lineage>
        <taxon>Viruses</taxon>
        <taxon>Duplodnaviria</taxon>
        <taxon>Heunggongvirae</taxon>
        <taxon>Uroviricota</taxon>
        <taxon>Caudoviricetes</taxon>
        <taxon>Schitoviridae</taxon>
        <taxon>Rothmandenesvirinae</taxon>
        <taxon>Pourcelvirus</taxon>
        <taxon>Pourcelvirus Axy10</taxon>
    </lineage>
</organism>
<evidence type="ECO:0000313" key="2">
    <source>
        <dbReference type="Proteomes" id="UP000320802"/>
    </source>
</evidence>
<dbReference type="SUPFAM" id="SSF52540">
    <property type="entry name" value="P-loop containing nucleoside triphosphate hydrolases"/>
    <property type="match status" value="1"/>
</dbReference>
<reference evidence="1 2" key="1">
    <citation type="submission" date="2019-05" db="EMBL/GenBank/DDBJ databases">
        <title>Complete genome sequence of sixteen phages from Abidjan, cote d'Ivoire, isolated on a single strain of Achromobacter xylosoxidans.</title>
        <authorList>
            <person name="Essoh C."/>
            <person name="Vernadet J.-P."/>
            <person name="Vergnaud G."/>
            <person name="Pourcel C."/>
        </authorList>
    </citation>
    <scope>NUCLEOTIDE SEQUENCE [LARGE SCALE GENOMIC DNA]</scope>
</reference>
<accession>A0A514CTY7</accession>
<dbReference type="InterPro" id="IPR027417">
    <property type="entry name" value="P-loop_NTPase"/>
</dbReference>
<dbReference type="EMBL" id="MK962629">
    <property type="protein sequence ID" value="QDH83938.1"/>
    <property type="molecule type" value="Genomic_DNA"/>
</dbReference>
<keyword evidence="2" id="KW-1185">Reference proteome</keyword>
<protein>
    <submittedName>
        <fullName evidence="1">Uncharacterized protein</fullName>
    </submittedName>
</protein>
<evidence type="ECO:0000313" key="1">
    <source>
        <dbReference type="EMBL" id="QDH83938.1"/>
    </source>
</evidence>
<name>A0A514CTY7_9CAUD</name>